<keyword evidence="2" id="KW-1185">Reference proteome</keyword>
<reference evidence="1 2" key="1">
    <citation type="submission" date="2024-02" db="EMBL/GenBank/DDBJ databases">
        <title>A draft genome for the cacao thread blight pathogen Marasmius crinis-equi.</title>
        <authorList>
            <person name="Cohen S.P."/>
            <person name="Baruah I.K."/>
            <person name="Amoako-Attah I."/>
            <person name="Bukari Y."/>
            <person name="Meinhardt L.W."/>
            <person name="Bailey B.A."/>
        </authorList>
    </citation>
    <scope>NUCLEOTIDE SEQUENCE [LARGE SCALE GENOMIC DNA]</scope>
    <source>
        <strain evidence="1 2">GH-76</strain>
    </source>
</reference>
<evidence type="ECO:0000313" key="1">
    <source>
        <dbReference type="EMBL" id="KAL0580573.1"/>
    </source>
</evidence>
<feature type="non-terminal residue" evidence="1">
    <location>
        <position position="312"/>
    </location>
</feature>
<organism evidence="1 2">
    <name type="scientific">Marasmius crinis-equi</name>
    <dbReference type="NCBI Taxonomy" id="585013"/>
    <lineage>
        <taxon>Eukaryota</taxon>
        <taxon>Fungi</taxon>
        <taxon>Dikarya</taxon>
        <taxon>Basidiomycota</taxon>
        <taxon>Agaricomycotina</taxon>
        <taxon>Agaricomycetes</taxon>
        <taxon>Agaricomycetidae</taxon>
        <taxon>Agaricales</taxon>
        <taxon>Marasmiineae</taxon>
        <taxon>Marasmiaceae</taxon>
        <taxon>Marasmius</taxon>
    </lineage>
</organism>
<comment type="caution">
    <text evidence="1">The sequence shown here is derived from an EMBL/GenBank/DDBJ whole genome shotgun (WGS) entry which is preliminary data.</text>
</comment>
<name>A0ABR3FYD8_9AGAR</name>
<accession>A0ABR3FYD8</accession>
<dbReference type="EMBL" id="JBAHYK010000027">
    <property type="protein sequence ID" value="KAL0580573.1"/>
    <property type="molecule type" value="Genomic_DNA"/>
</dbReference>
<proteinExistence type="predicted"/>
<evidence type="ECO:0000313" key="2">
    <source>
        <dbReference type="Proteomes" id="UP001465976"/>
    </source>
</evidence>
<gene>
    <name evidence="1" type="ORF">V5O48_001398</name>
</gene>
<protein>
    <submittedName>
        <fullName evidence="1">Uncharacterized protein</fullName>
    </submittedName>
</protein>
<sequence>MGRAGNVADGIAPFAGERGLIGDCFWQFCSYYPASSVSTRALDSLIDFTFLPDIFMASAASDTPLAQRHKRRGAALSCAECRSNCVKKGAGIVAFSTEAHIDHGVFRLWCYLSRGQVSSRDYGVISEVLTYLPGSLTTGKGNRFVLANTEVLHEKITQLASRVRTLEDALAVSHSKTSLHPHPLLSEDLLQIKRPLERERLDQPPAKDVKEEGGDTIDAMGSLAISPKGRTTFFGQTANSWYLLQNEGSDEDEQKSPTLDPIMPTDIPWLSYAFPFASSANTSSESLRPSIMSLLPKANHARHLSDIYYRHA</sequence>
<dbReference type="Proteomes" id="UP001465976">
    <property type="component" value="Unassembled WGS sequence"/>
</dbReference>